<dbReference type="Pfam" id="PF12697">
    <property type="entry name" value="Abhydrolase_6"/>
    <property type="match status" value="1"/>
</dbReference>
<dbReference type="Gene3D" id="3.40.50.1820">
    <property type="entry name" value="alpha/beta hydrolase"/>
    <property type="match status" value="1"/>
</dbReference>
<dbReference type="Proteomes" id="UP000028826">
    <property type="component" value="Unassembled WGS sequence"/>
</dbReference>
<dbReference type="PANTHER" id="PTHR37017:SF11">
    <property type="entry name" value="ESTERASE_LIPASE_THIOESTERASE DOMAIN-CONTAINING PROTEIN"/>
    <property type="match status" value="1"/>
</dbReference>
<gene>
    <name evidence="1" type="ORF">CN97_01775</name>
</gene>
<dbReference type="RefSeq" id="WP_035713344.1">
    <property type="nucleotide sequence ID" value="NZ_CAMIFG010000047.1"/>
</dbReference>
<keyword evidence="2" id="KW-1185">Reference proteome</keyword>
<dbReference type="OrthoDB" id="9814966at2"/>
<dbReference type="PANTHER" id="PTHR37017">
    <property type="entry name" value="AB HYDROLASE-1 DOMAIN-CONTAINING PROTEIN-RELATED"/>
    <property type="match status" value="1"/>
</dbReference>
<dbReference type="AlphaFoldDB" id="A0A086XYN2"/>
<name>A0A086XYN2_9RHOB</name>
<dbReference type="InterPro" id="IPR000073">
    <property type="entry name" value="AB_hydrolase_1"/>
</dbReference>
<dbReference type="InterPro" id="IPR029058">
    <property type="entry name" value="AB_hydrolase_fold"/>
</dbReference>
<dbReference type="EMBL" id="JGYG01000012">
    <property type="protein sequence ID" value="KFI27132.1"/>
    <property type="molecule type" value="Genomic_DNA"/>
</dbReference>
<dbReference type="SUPFAM" id="SSF53474">
    <property type="entry name" value="alpha/beta-Hydrolases"/>
    <property type="match status" value="1"/>
</dbReference>
<reference evidence="1 2" key="1">
    <citation type="submission" date="2014-03" db="EMBL/GenBank/DDBJ databases">
        <title>Genome of Haematobacter massiliensis CCUG 47968.</title>
        <authorList>
            <person name="Wang D."/>
            <person name="Wang G."/>
        </authorList>
    </citation>
    <scope>NUCLEOTIDE SEQUENCE [LARGE SCALE GENOMIC DNA]</scope>
    <source>
        <strain evidence="1 2">CCUG 47968</strain>
    </source>
</reference>
<dbReference type="eggNOG" id="COG2267">
    <property type="taxonomic scope" value="Bacteria"/>
</dbReference>
<evidence type="ECO:0000313" key="1">
    <source>
        <dbReference type="EMBL" id="KFI27132.1"/>
    </source>
</evidence>
<accession>A0A086XYN2</accession>
<dbReference type="STRING" id="195105.CN97_01775"/>
<evidence type="ECO:0000313" key="2">
    <source>
        <dbReference type="Proteomes" id="UP000028826"/>
    </source>
</evidence>
<organism evidence="1 2">
    <name type="scientific">Haematobacter massiliensis</name>
    <dbReference type="NCBI Taxonomy" id="195105"/>
    <lineage>
        <taxon>Bacteria</taxon>
        <taxon>Pseudomonadati</taxon>
        <taxon>Pseudomonadota</taxon>
        <taxon>Alphaproteobacteria</taxon>
        <taxon>Rhodobacterales</taxon>
        <taxon>Paracoccaceae</taxon>
        <taxon>Haematobacter</taxon>
    </lineage>
</organism>
<comment type="caution">
    <text evidence="1">The sequence shown here is derived from an EMBL/GenBank/DDBJ whole genome shotgun (WGS) entry which is preliminary data.</text>
</comment>
<protein>
    <submittedName>
        <fullName evidence="1">Esterase</fullName>
    </submittedName>
</protein>
<proteinExistence type="predicted"/>
<sequence>MTRFVLVHGACHGAWCWSAVEAALRRRGHETVAIDLPCRGEDNTPAREATLAGFAERVARAIDQPSVLVGHSFAGFPITAAAALVPGRIEQLVYLAAYVPEPGRSLREMRKAWPDQPLRGSYVMTDGGAAFTFRADLAELLFYHDCPPESAARAAALLCPEPVAPQETPVPDTDAAVALPRRYILCTEDRAIPPAFQATMVRDWPAAAVRRLATSHSPFLSAPDELAEMLCCDR</sequence>
<dbReference type="InterPro" id="IPR052897">
    <property type="entry name" value="Sec-Metab_Biosynth_Hydrolase"/>
</dbReference>